<dbReference type="InterPro" id="IPR050194">
    <property type="entry name" value="Glycosyltransferase_grp1"/>
</dbReference>
<evidence type="ECO:0000313" key="3">
    <source>
        <dbReference type="EMBL" id="RAK23656.1"/>
    </source>
</evidence>
<evidence type="ECO:0000256" key="1">
    <source>
        <dbReference type="SAM" id="Phobius"/>
    </source>
</evidence>
<dbReference type="EMBL" id="QLMI01000003">
    <property type="protein sequence ID" value="RAK23656.1"/>
    <property type="molecule type" value="Genomic_DNA"/>
</dbReference>
<dbReference type="AlphaFoldDB" id="A0A327YTG5"/>
<dbReference type="InterPro" id="IPR001296">
    <property type="entry name" value="Glyco_trans_1"/>
</dbReference>
<name>A0A327YTG5_9FLAO</name>
<keyword evidence="1" id="KW-0812">Transmembrane</keyword>
<dbReference type="SUPFAM" id="SSF53756">
    <property type="entry name" value="UDP-Glycosyltransferase/glycogen phosphorylase"/>
    <property type="match status" value="1"/>
</dbReference>
<keyword evidence="1" id="KW-1133">Transmembrane helix</keyword>
<sequence>MNLKKNISIITANFYPEDTAIGLYTTQFAEFLSKKHNVTVISGFPYYPQWEIYKEYQDKNDFITERLNDIEIIRYKQFVPKKVTIFSRLKMIFSFVYGTNKNIKKIEKTDLVICLVPFTFSIIPAFLLAKKKKAKLWIHVQDFEFDLAFESGIFKKNHLLGLLIKKAVITFEKFLLNKATLISSISFQMLKKVNEKTNSVDTYYFPNWISSDDINPIKSNHHSYFEKEKFSLLYSGNIGEKQDWDLFCKVCLLLEPHNDIEIVIVGDGGYLDTLKLNCAKFSNIKFNPLVPYHELNDLLCSASCHFLFQKQEVLDTLMPSKLLGMMASEKVCLVSGNSKSEVAKVLTPDTGFYISSIDPKEIYDKIIFLKDNPDLCSDMGKKARFKIIESFSKEKVLDNFIKKIDEIL</sequence>
<keyword evidence="1" id="KW-0472">Membrane</keyword>
<dbReference type="CDD" id="cd03794">
    <property type="entry name" value="GT4_WbuB-like"/>
    <property type="match status" value="1"/>
</dbReference>
<feature type="transmembrane region" description="Helical" evidence="1">
    <location>
        <begin position="111"/>
        <end position="129"/>
    </location>
</feature>
<protein>
    <submittedName>
        <fullName evidence="3">Colanic acid biosynthesis glycosyl transferase WcaI</fullName>
    </submittedName>
</protein>
<proteinExistence type="predicted"/>
<dbReference type="Gene3D" id="3.40.50.2000">
    <property type="entry name" value="Glycogen Phosphorylase B"/>
    <property type="match status" value="2"/>
</dbReference>
<dbReference type="GO" id="GO:0016758">
    <property type="term" value="F:hexosyltransferase activity"/>
    <property type="evidence" value="ECO:0007669"/>
    <property type="project" value="TreeGrafter"/>
</dbReference>
<reference evidence="3 4" key="1">
    <citation type="submission" date="2018-06" db="EMBL/GenBank/DDBJ databases">
        <title>Genomic Encyclopedia of Type Strains, Phase III (KMG-III): the genomes of soil and plant-associated and newly described type strains.</title>
        <authorList>
            <person name="Whitman W."/>
        </authorList>
    </citation>
    <scope>NUCLEOTIDE SEQUENCE [LARGE SCALE GENOMIC DNA]</scope>
    <source>
        <strain evidence="3 4">CGMCC 1.12398</strain>
    </source>
</reference>
<dbReference type="Pfam" id="PF00534">
    <property type="entry name" value="Glycos_transf_1"/>
    <property type="match status" value="1"/>
</dbReference>
<gene>
    <name evidence="3" type="ORF">B0I03_103121</name>
</gene>
<feature type="domain" description="Glycosyl transferase family 1" evidence="2">
    <location>
        <begin position="226"/>
        <end position="384"/>
    </location>
</feature>
<dbReference type="PANTHER" id="PTHR45947:SF3">
    <property type="entry name" value="SULFOQUINOVOSYL TRANSFERASE SQD2"/>
    <property type="match status" value="1"/>
</dbReference>
<comment type="caution">
    <text evidence="3">The sequence shown here is derived from an EMBL/GenBank/DDBJ whole genome shotgun (WGS) entry which is preliminary data.</text>
</comment>
<dbReference type="Proteomes" id="UP000249620">
    <property type="component" value="Unassembled WGS sequence"/>
</dbReference>
<dbReference type="PANTHER" id="PTHR45947">
    <property type="entry name" value="SULFOQUINOVOSYL TRANSFERASE SQD2"/>
    <property type="match status" value="1"/>
</dbReference>
<dbReference type="OrthoDB" id="9811902at2"/>
<keyword evidence="4" id="KW-1185">Reference proteome</keyword>
<organism evidence="3 4">
    <name type="scientific">Flavobacterium aquaticum</name>
    <dbReference type="NCBI Taxonomy" id="1236486"/>
    <lineage>
        <taxon>Bacteria</taxon>
        <taxon>Pseudomonadati</taxon>
        <taxon>Bacteroidota</taxon>
        <taxon>Flavobacteriia</taxon>
        <taxon>Flavobacteriales</taxon>
        <taxon>Flavobacteriaceae</taxon>
        <taxon>Flavobacterium</taxon>
    </lineage>
</organism>
<evidence type="ECO:0000259" key="2">
    <source>
        <dbReference type="Pfam" id="PF00534"/>
    </source>
</evidence>
<evidence type="ECO:0000313" key="4">
    <source>
        <dbReference type="Proteomes" id="UP000249620"/>
    </source>
</evidence>
<keyword evidence="3" id="KW-0808">Transferase</keyword>
<dbReference type="RefSeq" id="WP_111566494.1">
    <property type="nucleotide sequence ID" value="NZ_QLMI01000003.1"/>
</dbReference>
<accession>A0A327YTG5</accession>